<keyword evidence="2 3" id="KW-0520">NAD</keyword>
<evidence type="ECO:0000256" key="2">
    <source>
        <dbReference type="ARBA" id="ARBA00023027"/>
    </source>
</evidence>
<dbReference type="NCBIfam" id="NF001753">
    <property type="entry name" value="PRK00481.1-3"/>
    <property type="match status" value="1"/>
</dbReference>
<comment type="catalytic activity">
    <reaction evidence="3">
        <text>N(6)-succinyl-L-lysyl-[protein] + NAD(+) + H2O = 2''-O-succinyl-ADP-D-ribose + nicotinamide + L-lysyl-[protein]</text>
        <dbReference type="Rhea" id="RHEA:47668"/>
        <dbReference type="Rhea" id="RHEA-COMP:9752"/>
        <dbReference type="Rhea" id="RHEA-COMP:11877"/>
        <dbReference type="ChEBI" id="CHEBI:15377"/>
        <dbReference type="ChEBI" id="CHEBI:17154"/>
        <dbReference type="ChEBI" id="CHEBI:29969"/>
        <dbReference type="ChEBI" id="CHEBI:57540"/>
        <dbReference type="ChEBI" id="CHEBI:87830"/>
        <dbReference type="ChEBI" id="CHEBI:87832"/>
    </reaction>
</comment>
<dbReference type="SUPFAM" id="SSF52467">
    <property type="entry name" value="DHS-like NAD/FAD-binding domain"/>
    <property type="match status" value="1"/>
</dbReference>
<keyword evidence="3" id="KW-0963">Cytoplasm</keyword>
<feature type="binding site" evidence="3">
    <location>
        <begin position="107"/>
        <end position="110"/>
    </location>
    <ligand>
        <name>NAD(+)</name>
        <dbReference type="ChEBI" id="CHEBI:57540"/>
    </ligand>
</feature>
<dbReference type="Gene3D" id="3.40.50.1220">
    <property type="entry name" value="TPP-binding domain"/>
    <property type="match status" value="1"/>
</dbReference>
<dbReference type="GO" id="GO:0036054">
    <property type="term" value="F:protein-malonyllysine demalonylase activity"/>
    <property type="evidence" value="ECO:0007669"/>
    <property type="project" value="InterPro"/>
</dbReference>
<feature type="binding site" evidence="3">
    <location>
        <begin position="221"/>
        <end position="223"/>
    </location>
    <ligand>
        <name>NAD(+)</name>
        <dbReference type="ChEBI" id="CHEBI:57540"/>
    </ligand>
</feature>
<feature type="binding site" evidence="3">
    <location>
        <position position="239"/>
    </location>
    <ligand>
        <name>NAD(+)</name>
        <dbReference type="ChEBI" id="CHEBI:57540"/>
    </ligand>
</feature>
<dbReference type="GO" id="GO:0036055">
    <property type="term" value="F:protein-succinyllysine desuccinylase activity"/>
    <property type="evidence" value="ECO:0007669"/>
    <property type="project" value="UniProtKB-UniRule"/>
</dbReference>
<dbReference type="InterPro" id="IPR003000">
    <property type="entry name" value="Sirtuin"/>
</dbReference>
<dbReference type="PANTHER" id="PTHR11085:SF10">
    <property type="entry name" value="NAD-DEPENDENT PROTEIN DEACYLASE SIRTUIN-5, MITOCHONDRIAL-RELATED"/>
    <property type="match status" value="1"/>
</dbReference>
<evidence type="ECO:0000313" key="6">
    <source>
        <dbReference type="EMBL" id="MYD89960.1"/>
    </source>
</evidence>
<dbReference type="EMBL" id="VXPY01000039">
    <property type="protein sequence ID" value="MYD89960.1"/>
    <property type="molecule type" value="Genomic_DNA"/>
</dbReference>
<evidence type="ECO:0000256" key="3">
    <source>
        <dbReference type="HAMAP-Rule" id="MF_01121"/>
    </source>
</evidence>
<dbReference type="AlphaFoldDB" id="A0A6B1DQR5"/>
<feature type="active site" description="Proton acceptor" evidence="3 4">
    <location>
        <position position="125"/>
    </location>
</feature>
<dbReference type="Pfam" id="PF02146">
    <property type="entry name" value="SIR2"/>
    <property type="match status" value="1"/>
</dbReference>
<dbReference type="InterPro" id="IPR026591">
    <property type="entry name" value="Sirtuin_cat_small_dom_sf"/>
</dbReference>
<feature type="binding site" evidence="3">
    <location>
        <position position="76"/>
    </location>
    <ligand>
        <name>substrate</name>
    </ligand>
</feature>
<feature type="binding site" evidence="3 4">
    <location>
        <position position="133"/>
    </location>
    <ligand>
        <name>Zn(2+)</name>
        <dbReference type="ChEBI" id="CHEBI:29105"/>
    </ligand>
</feature>
<keyword evidence="1" id="KW-0808">Transferase</keyword>
<feature type="binding site" evidence="3">
    <location>
        <position position="73"/>
    </location>
    <ligand>
        <name>substrate</name>
    </ligand>
</feature>
<dbReference type="InterPro" id="IPR050134">
    <property type="entry name" value="NAD-dep_sirtuin_deacylases"/>
</dbReference>
<comment type="similarity">
    <text evidence="3">Belongs to the sirtuin family. Class III subfamily.</text>
</comment>
<comment type="domain">
    <text evidence="3">2 residues (Tyr-73 and Arg-76) present in a large hydrophobic pocket are probably involved in substrate specificity. They are important for desuccinylation activity, but dispensable for deacetylation activity.</text>
</comment>
<proteinExistence type="inferred from homology"/>
<gene>
    <name evidence="3" type="primary">cobB</name>
    <name evidence="6" type="ORF">F4Y08_06420</name>
</gene>
<organism evidence="6">
    <name type="scientific">Caldilineaceae bacterium SB0662_bin_9</name>
    <dbReference type="NCBI Taxonomy" id="2605258"/>
    <lineage>
        <taxon>Bacteria</taxon>
        <taxon>Bacillati</taxon>
        <taxon>Chloroflexota</taxon>
        <taxon>Caldilineae</taxon>
        <taxon>Caldilineales</taxon>
        <taxon>Caldilineaceae</taxon>
    </lineage>
</organism>
<dbReference type="PANTHER" id="PTHR11085">
    <property type="entry name" value="NAD-DEPENDENT PROTEIN DEACYLASE SIRTUIN-5, MITOCHONDRIAL-RELATED"/>
    <property type="match status" value="1"/>
</dbReference>
<protein>
    <recommendedName>
        <fullName evidence="3">NAD-dependent protein deacylase</fullName>
        <ecNumber evidence="3">2.3.1.286</ecNumber>
    </recommendedName>
    <alternativeName>
        <fullName evidence="3">Regulatory protein SIR2 homolog</fullName>
    </alternativeName>
</protein>
<dbReference type="Gene3D" id="3.30.1600.10">
    <property type="entry name" value="SIR2/SIRT2 'Small Domain"/>
    <property type="match status" value="1"/>
</dbReference>
<accession>A0A6B1DQR5</accession>
<comment type="caution">
    <text evidence="3">Lacks conserved residue(s) required for the propagation of feature annotation.</text>
</comment>
<feature type="binding site" evidence="3 4">
    <location>
        <position position="136"/>
    </location>
    <ligand>
        <name>Zn(2+)</name>
        <dbReference type="ChEBI" id="CHEBI:29105"/>
    </ligand>
</feature>
<keyword evidence="3 4" id="KW-0862">Zinc</keyword>
<feature type="binding site" evidence="3 4">
    <location>
        <position position="155"/>
    </location>
    <ligand>
        <name>Zn(2+)</name>
        <dbReference type="ChEBI" id="CHEBI:29105"/>
    </ligand>
</feature>
<name>A0A6B1DQR5_9CHLR</name>
<feature type="binding site" evidence="3 4">
    <location>
        <position position="158"/>
    </location>
    <ligand>
        <name>Zn(2+)</name>
        <dbReference type="ChEBI" id="CHEBI:29105"/>
    </ligand>
</feature>
<dbReference type="GO" id="GO:0017136">
    <property type="term" value="F:histone deacetylase activity, NAD-dependent"/>
    <property type="evidence" value="ECO:0007669"/>
    <property type="project" value="TreeGrafter"/>
</dbReference>
<keyword evidence="3 4" id="KW-0479">Metal-binding</keyword>
<dbReference type="PROSITE" id="PS50305">
    <property type="entry name" value="SIRTUIN"/>
    <property type="match status" value="1"/>
</dbReference>
<feature type="domain" description="Deacetylase sirtuin-type" evidence="5">
    <location>
        <begin position="3"/>
        <end position="255"/>
    </location>
</feature>
<reference evidence="6" key="1">
    <citation type="submission" date="2019-09" db="EMBL/GenBank/DDBJ databases">
        <title>Characterisation of the sponge microbiome using genome-centric metagenomics.</title>
        <authorList>
            <person name="Engelberts J.P."/>
            <person name="Robbins S.J."/>
            <person name="De Goeij J.M."/>
            <person name="Aranda M."/>
            <person name="Bell S.C."/>
            <person name="Webster N.S."/>
        </authorList>
    </citation>
    <scope>NUCLEOTIDE SEQUENCE</scope>
    <source>
        <strain evidence="6">SB0662_bin_9</strain>
    </source>
</reference>
<evidence type="ECO:0000259" key="5">
    <source>
        <dbReference type="PROSITE" id="PS50305"/>
    </source>
</evidence>
<sequence>MRATGPEGPLAAIARRLARAEESVCLTGAGVSAESGIPTFRDAATGLWSRFDPEQLASVDGFRNNPNLVWCWYRDRVRAVQDAQPNPGHVALARLARILDGFTTITQNVDDLHERAGSADVVHLHGRLTVYRCLECGTPVQLDLTQRLAAEPPVCAACAGLIRPGVVWFGELLDANLWEQAYAACQQAQVMLVVGTSGLVWPAAELPLLARRAGAHIVEVNPEDTELTGWADTCVRGRSGEILPLLADQVERMVS</sequence>
<dbReference type="InterPro" id="IPR026590">
    <property type="entry name" value="Ssirtuin_cat_dom"/>
</dbReference>
<dbReference type="EC" id="2.3.1.286" evidence="3"/>
<comment type="function">
    <text evidence="3">NAD-dependent lysine deacetylase and desuccinylase that specifically removes acetyl and succinyl groups on target proteins. Modulates the activities of several proteins which are inactive in their acylated form.</text>
</comment>
<evidence type="ECO:0000256" key="4">
    <source>
        <dbReference type="PROSITE-ProRule" id="PRU00236"/>
    </source>
</evidence>
<dbReference type="GO" id="GO:0005737">
    <property type="term" value="C:cytoplasm"/>
    <property type="evidence" value="ECO:0007669"/>
    <property type="project" value="UniProtKB-SubCell"/>
</dbReference>
<dbReference type="HAMAP" id="MF_01121">
    <property type="entry name" value="Sirtuin_ClassIII"/>
    <property type="match status" value="1"/>
</dbReference>
<comment type="subcellular location">
    <subcellularLocation>
        <location evidence="3">Cytoplasm</location>
    </subcellularLocation>
</comment>
<evidence type="ECO:0000256" key="1">
    <source>
        <dbReference type="ARBA" id="ARBA00022679"/>
    </source>
</evidence>
<dbReference type="InterPro" id="IPR027546">
    <property type="entry name" value="Sirtuin_class_III"/>
</dbReference>
<dbReference type="GO" id="GO:0070403">
    <property type="term" value="F:NAD+ binding"/>
    <property type="evidence" value="ECO:0007669"/>
    <property type="project" value="UniProtKB-UniRule"/>
</dbReference>
<dbReference type="GO" id="GO:0008270">
    <property type="term" value="F:zinc ion binding"/>
    <property type="evidence" value="ECO:0007669"/>
    <property type="project" value="UniProtKB-UniRule"/>
</dbReference>
<comment type="catalytic activity">
    <reaction evidence="3">
        <text>N(6)-acetyl-L-lysyl-[protein] + NAD(+) + H2O = 2''-O-acetyl-ADP-D-ribose + nicotinamide + L-lysyl-[protein]</text>
        <dbReference type="Rhea" id="RHEA:43636"/>
        <dbReference type="Rhea" id="RHEA-COMP:9752"/>
        <dbReference type="Rhea" id="RHEA-COMP:10731"/>
        <dbReference type="ChEBI" id="CHEBI:15377"/>
        <dbReference type="ChEBI" id="CHEBI:17154"/>
        <dbReference type="ChEBI" id="CHEBI:29969"/>
        <dbReference type="ChEBI" id="CHEBI:57540"/>
        <dbReference type="ChEBI" id="CHEBI:61930"/>
        <dbReference type="ChEBI" id="CHEBI:83767"/>
        <dbReference type="EC" id="2.3.1.286"/>
    </reaction>
</comment>
<dbReference type="CDD" id="cd01412">
    <property type="entry name" value="SIRT5_Af1_CobB"/>
    <property type="match status" value="1"/>
</dbReference>
<comment type="caution">
    <text evidence="6">The sequence shown here is derived from an EMBL/GenBank/DDBJ whole genome shotgun (WGS) entry which is preliminary data.</text>
</comment>
<dbReference type="InterPro" id="IPR029035">
    <property type="entry name" value="DHS-like_NAD/FAD-binding_dom"/>
</dbReference>
<comment type="cofactor">
    <cofactor evidence="3">
        <name>Zn(2+)</name>
        <dbReference type="ChEBI" id="CHEBI:29105"/>
    </cofactor>
    <text evidence="3">Binds 1 zinc ion per subunit.</text>
</comment>
<feature type="binding site" evidence="3">
    <location>
        <begin position="195"/>
        <end position="197"/>
    </location>
    <ligand>
        <name>NAD(+)</name>
        <dbReference type="ChEBI" id="CHEBI:57540"/>
    </ligand>
</feature>